<dbReference type="AlphaFoldDB" id="A0A7G8T9H7"/>
<feature type="transmembrane region" description="Helical" evidence="1">
    <location>
        <begin position="161"/>
        <end position="181"/>
    </location>
</feature>
<dbReference type="EMBL" id="CP060286">
    <property type="protein sequence ID" value="QNK40268.1"/>
    <property type="molecule type" value="Genomic_DNA"/>
</dbReference>
<protein>
    <submittedName>
        <fullName evidence="2">Uncharacterized protein</fullName>
    </submittedName>
</protein>
<gene>
    <name evidence="2" type="ORF">HCR03_16560</name>
</gene>
<dbReference type="KEGG" id="cfem:HCR03_16560"/>
<proteinExistence type="predicted"/>
<name>A0A7G8T9H7_9FIRM</name>
<evidence type="ECO:0000313" key="2">
    <source>
        <dbReference type="EMBL" id="QNK40268.1"/>
    </source>
</evidence>
<keyword evidence="1" id="KW-0472">Membrane</keyword>
<reference evidence="2 3" key="1">
    <citation type="submission" date="2020-08" db="EMBL/GenBank/DDBJ databases">
        <title>The isolate Caproiciproducens sp. 7D4C2 produces n-caproate at mildly acidic conditions from hexoses: genome and rBOX comparison with related strains and chain-elongating bacteria.</title>
        <authorList>
            <person name="Esquivel-Elizondo S."/>
            <person name="Bagci C."/>
            <person name="Temovska M."/>
            <person name="Jeon B.S."/>
            <person name="Bessarab I."/>
            <person name="Williams R.B.H."/>
            <person name="Huson D.H."/>
            <person name="Angenent L.T."/>
        </authorList>
    </citation>
    <scope>NUCLEOTIDE SEQUENCE [LARGE SCALE GENOMIC DNA]</scope>
    <source>
        <strain evidence="2 3">7D4C2</strain>
    </source>
</reference>
<feature type="transmembrane region" description="Helical" evidence="1">
    <location>
        <begin position="220"/>
        <end position="239"/>
    </location>
</feature>
<dbReference type="PRINTS" id="PR00173">
    <property type="entry name" value="EDTRNSPORT"/>
</dbReference>
<feature type="transmembrane region" description="Helical" evidence="1">
    <location>
        <begin position="56"/>
        <end position="81"/>
    </location>
</feature>
<feature type="transmembrane region" description="Helical" evidence="1">
    <location>
        <begin position="127"/>
        <end position="155"/>
    </location>
</feature>
<accession>A0A7G8T9H7</accession>
<keyword evidence="1" id="KW-1133">Transmembrane helix</keyword>
<sequence>MSKEKNDLQEWLCTYDVPEVSKDKIEAAISMGKSYMDSSDFNKDGLRNILLSQLQYLPLSFWAIQTSLIAVTIGLVCLLGYLAVPFYYPLTVLAIVIPLIVLLGVTEVSKSTTYDMWEIEQSSRCQLVKIIACRMLIIGLFDLFFITGILVLISYFYQHSVMGVILYGMVPFNISCFSYLFTITKGGTAETSYHLIACMVCLAIVFSFILRQQILFETSMIVMWAVSYVVSVLLLGKAVQKYLKHEKMIGEFSWNLQ</sequence>
<organism evidence="2 3">
    <name type="scientific">Caproicibacter fermentans</name>
    <dbReference type="NCBI Taxonomy" id="2576756"/>
    <lineage>
        <taxon>Bacteria</taxon>
        <taxon>Bacillati</taxon>
        <taxon>Bacillota</taxon>
        <taxon>Clostridia</taxon>
        <taxon>Eubacteriales</taxon>
        <taxon>Acutalibacteraceae</taxon>
        <taxon>Caproicibacter</taxon>
    </lineage>
</organism>
<dbReference type="RefSeq" id="WP_187035486.1">
    <property type="nucleotide sequence ID" value="NZ_CP060286.1"/>
</dbReference>
<keyword evidence="1" id="KW-0812">Transmembrane</keyword>
<dbReference type="Proteomes" id="UP000515909">
    <property type="component" value="Chromosome"/>
</dbReference>
<feature type="transmembrane region" description="Helical" evidence="1">
    <location>
        <begin position="87"/>
        <end position="106"/>
    </location>
</feature>
<evidence type="ECO:0000313" key="3">
    <source>
        <dbReference type="Proteomes" id="UP000515909"/>
    </source>
</evidence>
<evidence type="ECO:0000256" key="1">
    <source>
        <dbReference type="SAM" id="Phobius"/>
    </source>
</evidence>
<feature type="transmembrane region" description="Helical" evidence="1">
    <location>
        <begin position="193"/>
        <end position="214"/>
    </location>
</feature>